<evidence type="ECO:0000313" key="1">
    <source>
        <dbReference type="EMBL" id="KAK3703991.1"/>
    </source>
</evidence>
<comment type="caution">
    <text evidence="1">The sequence shown here is derived from an EMBL/GenBank/DDBJ whole genome shotgun (WGS) entry which is preliminary data.</text>
</comment>
<keyword evidence="2" id="KW-1185">Reference proteome</keyword>
<sequence length="369" mass="39732">MSSHRTPLTRVLGDMSLNAFEFLNANVDNSQNRVLIGSCNCKPKQAAFATLENLTKGFDVICMKGRKHAYSHLKLSSVFSGIKRKGDMKEVLESWRDFRQHLQDADTFPVTDYETATGFRTPELEEEEDADNNEASASAAGLGNSQNALQLFSHGKATATTRSGGPPAVAVNVPGARRHTIVLGQEYSSDAAQGFHGLVHVAKNFLWAFGPHLAGDGFALYMAAKSGDPFRLYFQMQNMASKYLPGQFHGLATELAMQALGNTMASPAFHGHVGEVETKWAITGPVPSPQATGINMLTGTMNETNERAAELHKGHTTREATDEVGAITGPASPPSATRVHVPPGTGETNERARRLRKGRGVREAGGELS</sequence>
<accession>A0ACC3MUM1</accession>
<gene>
    <name evidence="1" type="ORF">LTR37_014094</name>
</gene>
<dbReference type="EMBL" id="JAUTXU010000144">
    <property type="protein sequence ID" value="KAK3703991.1"/>
    <property type="molecule type" value="Genomic_DNA"/>
</dbReference>
<proteinExistence type="predicted"/>
<protein>
    <submittedName>
        <fullName evidence="1">Uncharacterized protein</fullName>
    </submittedName>
</protein>
<reference evidence="1" key="1">
    <citation type="submission" date="2023-07" db="EMBL/GenBank/DDBJ databases">
        <title>Black Yeasts Isolated from many extreme environments.</title>
        <authorList>
            <person name="Coleine C."/>
            <person name="Stajich J.E."/>
            <person name="Selbmann L."/>
        </authorList>
    </citation>
    <scope>NUCLEOTIDE SEQUENCE</scope>
    <source>
        <strain evidence="1">CCFEE 5714</strain>
    </source>
</reference>
<evidence type="ECO:0000313" key="2">
    <source>
        <dbReference type="Proteomes" id="UP001281147"/>
    </source>
</evidence>
<dbReference type="Proteomes" id="UP001281147">
    <property type="component" value="Unassembled WGS sequence"/>
</dbReference>
<name>A0ACC3MUM1_9PEZI</name>
<organism evidence="1 2">
    <name type="scientific">Vermiconidia calcicola</name>
    <dbReference type="NCBI Taxonomy" id="1690605"/>
    <lineage>
        <taxon>Eukaryota</taxon>
        <taxon>Fungi</taxon>
        <taxon>Dikarya</taxon>
        <taxon>Ascomycota</taxon>
        <taxon>Pezizomycotina</taxon>
        <taxon>Dothideomycetes</taxon>
        <taxon>Dothideomycetidae</taxon>
        <taxon>Mycosphaerellales</taxon>
        <taxon>Extremaceae</taxon>
        <taxon>Vermiconidia</taxon>
    </lineage>
</organism>